<name>A0A0R3WDL7_TAEAS</name>
<evidence type="ECO:0000313" key="1">
    <source>
        <dbReference type="EMBL" id="VDK41181.1"/>
    </source>
</evidence>
<sequence>MVKTLSKLDSLISLRDHLLLSCGCFRNSRPHTTGLRLNGEILKICRSASRLHCTLQEHGSKAWANGDRRFKLRRVQPMSQ</sequence>
<reference evidence="1 2" key="2">
    <citation type="submission" date="2018-11" db="EMBL/GenBank/DDBJ databases">
        <authorList>
            <consortium name="Pathogen Informatics"/>
        </authorList>
    </citation>
    <scope>NUCLEOTIDE SEQUENCE [LARGE SCALE GENOMIC DNA]</scope>
</reference>
<gene>
    <name evidence="1" type="ORF">TASK_LOCUS8868</name>
</gene>
<proteinExistence type="predicted"/>
<dbReference type="AlphaFoldDB" id="A0A0R3WDL7"/>
<dbReference type="EMBL" id="UYRS01018914">
    <property type="protein sequence ID" value="VDK41181.1"/>
    <property type="molecule type" value="Genomic_DNA"/>
</dbReference>
<evidence type="ECO:0000313" key="2">
    <source>
        <dbReference type="Proteomes" id="UP000282613"/>
    </source>
</evidence>
<dbReference type="WBParaSite" id="TASK_0000886701-mRNA-1">
    <property type="protein sequence ID" value="TASK_0000886701-mRNA-1"/>
    <property type="gene ID" value="TASK_0000886701"/>
</dbReference>
<protein>
    <submittedName>
        <fullName evidence="1 3">Uncharacterized protein</fullName>
    </submittedName>
</protein>
<reference evidence="3" key="1">
    <citation type="submission" date="2017-02" db="UniProtKB">
        <authorList>
            <consortium name="WormBaseParasite"/>
        </authorList>
    </citation>
    <scope>IDENTIFICATION</scope>
</reference>
<dbReference type="Proteomes" id="UP000282613">
    <property type="component" value="Unassembled WGS sequence"/>
</dbReference>
<evidence type="ECO:0000313" key="3">
    <source>
        <dbReference type="WBParaSite" id="TASK_0000886701-mRNA-1"/>
    </source>
</evidence>
<keyword evidence="2" id="KW-1185">Reference proteome</keyword>
<accession>A0A0R3WDL7</accession>
<organism evidence="3">
    <name type="scientific">Taenia asiatica</name>
    <name type="common">Asian tapeworm</name>
    <dbReference type="NCBI Taxonomy" id="60517"/>
    <lineage>
        <taxon>Eukaryota</taxon>
        <taxon>Metazoa</taxon>
        <taxon>Spiralia</taxon>
        <taxon>Lophotrochozoa</taxon>
        <taxon>Platyhelminthes</taxon>
        <taxon>Cestoda</taxon>
        <taxon>Eucestoda</taxon>
        <taxon>Cyclophyllidea</taxon>
        <taxon>Taeniidae</taxon>
        <taxon>Taenia</taxon>
    </lineage>
</organism>